<feature type="non-terminal residue" evidence="5">
    <location>
        <position position="1"/>
    </location>
</feature>
<keyword evidence="1" id="KW-0175">Coiled coil</keyword>
<dbReference type="GO" id="GO:0009307">
    <property type="term" value="P:DNA restriction-modification system"/>
    <property type="evidence" value="ECO:0007669"/>
    <property type="project" value="InterPro"/>
</dbReference>
<feature type="coiled-coil region" evidence="1">
    <location>
        <begin position="126"/>
        <end position="153"/>
    </location>
</feature>
<dbReference type="GO" id="GO:0003677">
    <property type="term" value="F:DNA binding"/>
    <property type="evidence" value="ECO:0007669"/>
    <property type="project" value="InterPro"/>
</dbReference>
<dbReference type="Gene3D" id="3.40.1350.10">
    <property type="match status" value="1"/>
</dbReference>
<comment type="caution">
    <text evidence="5">The sequence shown here is derived from an EMBL/GenBank/DDBJ whole genome shotgun (WGS) entry which is preliminary data.</text>
</comment>
<dbReference type="InterPro" id="IPR011856">
    <property type="entry name" value="tRNA_endonuc-like_dom_sf"/>
</dbReference>
<dbReference type="InterPro" id="IPR007560">
    <property type="entry name" value="Restrct_endonuc_IV_Mrr"/>
</dbReference>
<evidence type="ECO:0000256" key="1">
    <source>
        <dbReference type="SAM" id="Coils"/>
    </source>
</evidence>
<feature type="coiled-coil region" evidence="1">
    <location>
        <begin position="204"/>
        <end position="231"/>
    </location>
</feature>
<evidence type="ECO:0000259" key="4">
    <source>
        <dbReference type="Pfam" id="PF04471"/>
    </source>
</evidence>
<gene>
    <name evidence="5" type="ORF">FWILDA_LOCUS8682</name>
</gene>
<keyword evidence="6" id="KW-1185">Reference proteome</keyword>
<reference evidence="5" key="1">
    <citation type="submission" date="2022-08" db="EMBL/GenBank/DDBJ databases">
        <authorList>
            <person name="Kallberg Y."/>
            <person name="Tangrot J."/>
            <person name="Rosling A."/>
        </authorList>
    </citation>
    <scope>NUCLEOTIDE SEQUENCE</scope>
    <source>
        <strain evidence="5">Wild A</strain>
    </source>
</reference>
<evidence type="ECO:0000256" key="3">
    <source>
        <dbReference type="SAM" id="Phobius"/>
    </source>
</evidence>
<feature type="compositionally biased region" description="Basic residues" evidence="2">
    <location>
        <begin position="431"/>
        <end position="441"/>
    </location>
</feature>
<dbReference type="Pfam" id="PF04471">
    <property type="entry name" value="Mrr_cat"/>
    <property type="match status" value="1"/>
</dbReference>
<feature type="region of interest" description="Disordered" evidence="2">
    <location>
        <begin position="421"/>
        <end position="445"/>
    </location>
</feature>
<feature type="region of interest" description="Disordered" evidence="2">
    <location>
        <begin position="489"/>
        <end position="524"/>
    </location>
</feature>
<feature type="domain" description="Restriction endonuclease type IV Mrr" evidence="4">
    <location>
        <begin position="4"/>
        <end position="85"/>
    </location>
</feature>
<dbReference type="GO" id="GO:0004519">
    <property type="term" value="F:endonuclease activity"/>
    <property type="evidence" value="ECO:0007669"/>
    <property type="project" value="InterPro"/>
</dbReference>
<keyword evidence="3" id="KW-1133">Transmembrane helix</keyword>
<dbReference type="EMBL" id="CAMKVN010001893">
    <property type="protein sequence ID" value="CAI2178630.1"/>
    <property type="molecule type" value="Genomic_DNA"/>
</dbReference>
<protein>
    <submittedName>
        <fullName evidence="5">18987_t:CDS:1</fullName>
    </submittedName>
</protein>
<evidence type="ECO:0000256" key="2">
    <source>
        <dbReference type="SAM" id="MobiDB-lite"/>
    </source>
</evidence>
<keyword evidence="3" id="KW-0472">Membrane</keyword>
<proteinExistence type="predicted"/>
<evidence type="ECO:0000313" key="5">
    <source>
        <dbReference type="EMBL" id="CAI2178630.1"/>
    </source>
</evidence>
<dbReference type="Proteomes" id="UP001153678">
    <property type="component" value="Unassembled WGS sequence"/>
</dbReference>
<feature type="transmembrane region" description="Helical" evidence="3">
    <location>
        <begin position="175"/>
        <end position="192"/>
    </location>
</feature>
<feature type="compositionally biased region" description="Basic and acidic residues" evidence="2">
    <location>
        <begin position="421"/>
        <end position="430"/>
    </location>
</feature>
<name>A0A9W4SRW1_9GLOM</name>
<dbReference type="OrthoDB" id="2433814at2759"/>
<accession>A0A9W4SRW1</accession>
<keyword evidence="3" id="KW-0812">Transmembrane</keyword>
<sequence length="524" mass="60118">GLPGDTGIDIMGSYCGFAVLVKCKDWNSRILVGEIVRFEGALARYLPETTVGMFCISERGYFSNAAIQHAQGSRYNLLLTSSNQILEDIKRFRLGPQGLICKEVLKEILKIREIEEQGRMEVLLNQEEILRTNDHLEREIKDINRRILGFERNLRESREVDRVRDKERKQRDSRCFWASVLAFISIMTYVLYINKYITYHANGLDLLKLELERITKERNMLEAEIMKLKHIIEENAKREAEDINLTSQCSTIVSEDLIVEDSNDNDGSSNSKFVNDNIDNDITINNIVLNNNKSSGDKGFMIELELNKGSNMRCYSYGEDVPDLPSNLVVVNENTSQGNKNKDLSSDEALELVIIGRLLAILINFAFDRNNFNSVDGHQNEYYSGSSLFVGDNDGDVIEMIYDDIAPCRIKVISQDLNSDLDNKEQDNKERHHNHNTRKMFKPSSFSGDIPSQTVWEQHLKNKGRYQFVLLETPWANCLRAALQQKRPPPIVRSQKHENDEEVDEFYAEASPHTKNVHLDRSAV</sequence>
<dbReference type="AlphaFoldDB" id="A0A9W4SRW1"/>
<evidence type="ECO:0000313" key="6">
    <source>
        <dbReference type="Proteomes" id="UP001153678"/>
    </source>
</evidence>
<organism evidence="5 6">
    <name type="scientific">Funneliformis geosporum</name>
    <dbReference type="NCBI Taxonomy" id="1117311"/>
    <lineage>
        <taxon>Eukaryota</taxon>
        <taxon>Fungi</taxon>
        <taxon>Fungi incertae sedis</taxon>
        <taxon>Mucoromycota</taxon>
        <taxon>Glomeromycotina</taxon>
        <taxon>Glomeromycetes</taxon>
        <taxon>Glomerales</taxon>
        <taxon>Glomeraceae</taxon>
        <taxon>Funneliformis</taxon>
    </lineage>
</organism>